<evidence type="ECO:0000256" key="4">
    <source>
        <dbReference type="ARBA" id="ARBA00022679"/>
    </source>
</evidence>
<dbReference type="InterPro" id="IPR003660">
    <property type="entry name" value="HAMP_dom"/>
</dbReference>
<keyword evidence="6" id="KW-0418">Kinase</keyword>
<keyword evidence="11" id="KW-1185">Reference proteome</keyword>
<dbReference type="Pfam" id="PF06580">
    <property type="entry name" value="His_kinase"/>
    <property type="match status" value="1"/>
</dbReference>
<dbReference type="SUPFAM" id="SSF158472">
    <property type="entry name" value="HAMP domain-like"/>
    <property type="match status" value="1"/>
</dbReference>
<dbReference type="SMART" id="SM00304">
    <property type="entry name" value="HAMP"/>
    <property type="match status" value="1"/>
</dbReference>
<feature type="domain" description="HAMP" evidence="9">
    <location>
        <begin position="332"/>
        <end position="386"/>
    </location>
</feature>
<evidence type="ECO:0000256" key="6">
    <source>
        <dbReference type="ARBA" id="ARBA00022777"/>
    </source>
</evidence>
<keyword evidence="2" id="KW-1003">Cell membrane</keyword>
<reference evidence="10 11" key="1">
    <citation type="submission" date="2018-05" db="EMBL/GenBank/DDBJ databases">
        <title>Paenibacillus flagellatus sp. nov., isolated from selenium mineral soil.</title>
        <authorList>
            <person name="Dai X."/>
        </authorList>
    </citation>
    <scope>NUCLEOTIDE SEQUENCE [LARGE SCALE GENOMIC DNA]</scope>
    <source>
        <strain evidence="10 11">DXL2</strain>
    </source>
</reference>
<evidence type="ECO:0000313" key="10">
    <source>
        <dbReference type="EMBL" id="PYI53493.1"/>
    </source>
</evidence>
<comment type="caution">
    <text evidence="10">The sequence shown here is derived from an EMBL/GenBank/DDBJ whole genome shotgun (WGS) entry which is preliminary data.</text>
</comment>
<dbReference type="OrthoDB" id="9776552at2"/>
<dbReference type="PANTHER" id="PTHR34220">
    <property type="entry name" value="SENSOR HISTIDINE KINASE YPDA"/>
    <property type="match status" value="1"/>
</dbReference>
<dbReference type="InterPro" id="IPR036890">
    <property type="entry name" value="HATPase_C_sf"/>
</dbReference>
<evidence type="ECO:0000256" key="8">
    <source>
        <dbReference type="ARBA" id="ARBA00023136"/>
    </source>
</evidence>
<dbReference type="AlphaFoldDB" id="A0A2V5K6S4"/>
<dbReference type="Pfam" id="PF02743">
    <property type="entry name" value="dCache_1"/>
    <property type="match status" value="1"/>
</dbReference>
<evidence type="ECO:0000256" key="2">
    <source>
        <dbReference type="ARBA" id="ARBA00022475"/>
    </source>
</evidence>
<dbReference type="CDD" id="cd06225">
    <property type="entry name" value="HAMP"/>
    <property type="match status" value="1"/>
</dbReference>
<evidence type="ECO:0000256" key="3">
    <source>
        <dbReference type="ARBA" id="ARBA00022553"/>
    </source>
</evidence>
<dbReference type="Pfam" id="PF00672">
    <property type="entry name" value="HAMP"/>
    <property type="match status" value="1"/>
</dbReference>
<dbReference type="Gene3D" id="6.10.340.10">
    <property type="match status" value="1"/>
</dbReference>
<evidence type="ECO:0000256" key="7">
    <source>
        <dbReference type="ARBA" id="ARBA00022989"/>
    </source>
</evidence>
<keyword evidence="4" id="KW-0808">Transferase</keyword>
<dbReference type="GO" id="GO:0005886">
    <property type="term" value="C:plasma membrane"/>
    <property type="evidence" value="ECO:0007669"/>
    <property type="project" value="UniProtKB-SubCell"/>
</dbReference>
<dbReference type="SUPFAM" id="SSF55874">
    <property type="entry name" value="ATPase domain of HSP90 chaperone/DNA topoisomerase II/histidine kinase"/>
    <property type="match status" value="1"/>
</dbReference>
<dbReference type="InterPro" id="IPR010559">
    <property type="entry name" value="Sig_transdc_His_kin_internal"/>
</dbReference>
<comment type="subcellular location">
    <subcellularLocation>
        <location evidence="1">Cell membrane</location>
        <topology evidence="1">Multi-pass membrane protein</topology>
    </subcellularLocation>
</comment>
<dbReference type="InterPro" id="IPR033479">
    <property type="entry name" value="dCache_1"/>
</dbReference>
<dbReference type="Proteomes" id="UP000247476">
    <property type="component" value="Unassembled WGS sequence"/>
</dbReference>
<protein>
    <recommendedName>
        <fullName evidence="9">HAMP domain-containing protein</fullName>
    </recommendedName>
</protein>
<keyword evidence="5" id="KW-0812">Transmembrane</keyword>
<evidence type="ECO:0000256" key="5">
    <source>
        <dbReference type="ARBA" id="ARBA00022692"/>
    </source>
</evidence>
<dbReference type="Pfam" id="PF02518">
    <property type="entry name" value="HATPase_c"/>
    <property type="match status" value="1"/>
</dbReference>
<keyword evidence="8" id="KW-0472">Membrane</keyword>
<dbReference type="InterPro" id="IPR050640">
    <property type="entry name" value="Bact_2-comp_sensor_kinase"/>
</dbReference>
<proteinExistence type="predicted"/>
<keyword evidence="3" id="KW-0597">Phosphoprotein</keyword>
<dbReference type="PROSITE" id="PS50885">
    <property type="entry name" value="HAMP"/>
    <property type="match status" value="1"/>
</dbReference>
<organism evidence="10 11">
    <name type="scientific">Paenibacillus flagellatus</name>
    <dbReference type="NCBI Taxonomy" id="2211139"/>
    <lineage>
        <taxon>Bacteria</taxon>
        <taxon>Bacillati</taxon>
        <taxon>Bacillota</taxon>
        <taxon>Bacilli</taxon>
        <taxon>Bacillales</taxon>
        <taxon>Paenibacillaceae</taxon>
        <taxon>Paenibacillus</taxon>
    </lineage>
</organism>
<dbReference type="Gene3D" id="3.30.565.10">
    <property type="entry name" value="Histidine kinase-like ATPase, C-terminal domain"/>
    <property type="match status" value="1"/>
</dbReference>
<name>A0A2V5K6S4_9BACL</name>
<dbReference type="GO" id="GO:0000155">
    <property type="term" value="F:phosphorelay sensor kinase activity"/>
    <property type="evidence" value="ECO:0007669"/>
    <property type="project" value="InterPro"/>
</dbReference>
<dbReference type="InterPro" id="IPR003594">
    <property type="entry name" value="HATPase_dom"/>
</dbReference>
<dbReference type="PANTHER" id="PTHR34220:SF7">
    <property type="entry name" value="SENSOR HISTIDINE KINASE YPDA"/>
    <property type="match status" value="1"/>
</dbReference>
<gene>
    <name evidence="10" type="ORF">DLM86_17135</name>
</gene>
<evidence type="ECO:0000259" key="9">
    <source>
        <dbReference type="PROSITE" id="PS50885"/>
    </source>
</evidence>
<dbReference type="EMBL" id="QJVJ01000007">
    <property type="protein sequence ID" value="PYI53493.1"/>
    <property type="molecule type" value="Genomic_DNA"/>
</dbReference>
<accession>A0A2V5K6S4</accession>
<keyword evidence="7" id="KW-1133">Transmembrane helix</keyword>
<sequence length="601" mass="67482">MRMMRPHGLNRKMTLVFILVMLVMIGLSGTITYWKFGTLIRSQVRYDLNQIMHQNKVNVDNLIAGLDKATLLLYTDRTVMDILNSRPRDYMTTFADKNKLNDELVKYMFIPFGDSLGSYSVTFFARDGLPFSDALPSGDNFYFGFYSDRDVSATDWYRRAVEADGRMIWFRDGKPGKLQVARLIKNPELLSRDNVGSGKVTGENIGVIVIGFDVSMVGKQLSASKLTPSTRLIVADAEGRVLYPDRPEHPEDPQEKQAGLLEWMSKPSGSIVKDGQSYLLNHEPVAAFGWRLMALIPLDELSERSSVVRDIVLVSVVSALVAGLFLSVILSNQISSPIRKLARTMKNVRFTDHLSLSLEEPASKDEVGVLYRSFNEMMRRMNELVGEVYESGIREKEAELKALQAQINPHFLYNTLDSVNWLALESGVDDIAEINSALANMYRYITKDADELVTLSDELEQVKRYVHIQSICYENRFEAVYRIDPALLGTPCPKLIVQPLVENAVLHGTEHTDRRGRIEIEAHLDGPTAVILVRDNGVGCDVAELNAFLGGRPHSLTVSQGYGVLNVHRRIRLKFGFPFGLRYEETPGGGVTAVIRLPSVR</sequence>
<dbReference type="RefSeq" id="WP_110841264.1">
    <property type="nucleotide sequence ID" value="NZ_QJVJ01000007.1"/>
</dbReference>
<evidence type="ECO:0000313" key="11">
    <source>
        <dbReference type="Proteomes" id="UP000247476"/>
    </source>
</evidence>
<evidence type="ECO:0000256" key="1">
    <source>
        <dbReference type="ARBA" id="ARBA00004651"/>
    </source>
</evidence>